<evidence type="ECO:0000313" key="3">
    <source>
        <dbReference type="Proteomes" id="UP001497525"/>
    </source>
</evidence>
<dbReference type="Proteomes" id="UP001497525">
    <property type="component" value="Unassembled WGS sequence"/>
</dbReference>
<protein>
    <submittedName>
        <fullName evidence="2">Uncharacterized protein</fullName>
    </submittedName>
</protein>
<dbReference type="EMBL" id="CAXLJL010000145">
    <property type="protein sequence ID" value="CAL5132911.1"/>
    <property type="molecule type" value="Genomic_DNA"/>
</dbReference>
<organism evidence="2 3">
    <name type="scientific">Calicophoron daubneyi</name>
    <name type="common">Rumen fluke</name>
    <name type="synonym">Paramphistomum daubneyi</name>
    <dbReference type="NCBI Taxonomy" id="300641"/>
    <lineage>
        <taxon>Eukaryota</taxon>
        <taxon>Metazoa</taxon>
        <taxon>Spiralia</taxon>
        <taxon>Lophotrochozoa</taxon>
        <taxon>Platyhelminthes</taxon>
        <taxon>Trematoda</taxon>
        <taxon>Digenea</taxon>
        <taxon>Plagiorchiida</taxon>
        <taxon>Pronocephalata</taxon>
        <taxon>Paramphistomoidea</taxon>
        <taxon>Paramphistomidae</taxon>
        <taxon>Calicophoron</taxon>
    </lineage>
</organism>
<evidence type="ECO:0000256" key="1">
    <source>
        <dbReference type="SAM" id="MobiDB-lite"/>
    </source>
</evidence>
<sequence length="118" mass="12941">MTDKPHITRENTMAVTAKIGKELLGKEKLGDTRQSTALKRSKKLKKMSTMAKTIEEAKAVLGSDAKFADVDSERTLRKRPAARSNQPDRKRRKASTPTGEKNSKNGDESDGDNGPNSV</sequence>
<dbReference type="AlphaFoldDB" id="A0AAV2T9Y1"/>
<feature type="compositionally biased region" description="Basic and acidic residues" evidence="1">
    <location>
        <begin position="66"/>
        <end position="75"/>
    </location>
</feature>
<gene>
    <name evidence="2" type="ORF">CDAUBV1_LOCUS5794</name>
</gene>
<accession>A0AAV2T9Y1</accession>
<evidence type="ECO:0000313" key="2">
    <source>
        <dbReference type="EMBL" id="CAL5132911.1"/>
    </source>
</evidence>
<name>A0AAV2T9Y1_CALDB</name>
<comment type="caution">
    <text evidence="2">The sequence shown here is derived from an EMBL/GenBank/DDBJ whole genome shotgun (WGS) entry which is preliminary data.</text>
</comment>
<feature type="region of interest" description="Disordered" evidence="1">
    <location>
        <begin position="64"/>
        <end position="118"/>
    </location>
</feature>
<reference evidence="2" key="1">
    <citation type="submission" date="2024-06" db="EMBL/GenBank/DDBJ databases">
        <authorList>
            <person name="Liu X."/>
            <person name="Lenzi L."/>
            <person name="Haldenby T S."/>
            <person name="Uol C."/>
        </authorList>
    </citation>
    <scope>NUCLEOTIDE SEQUENCE</scope>
</reference>
<proteinExistence type="predicted"/>